<feature type="transmembrane region" description="Helical" evidence="16">
    <location>
        <begin position="720"/>
        <end position="746"/>
    </location>
</feature>
<feature type="transmembrane region" description="Helical" evidence="16">
    <location>
        <begin position="346"/>
        <end position="374"/>
    </location>
</feature>
<dbReference type="NCBIfam" id="TIGR00437">
    <property type="entry name" value="feoB"/>
    <property type="match status" value="1"/>
</dbReference>
<evidence type="ECO:0000256" key="3">
    <source>
        <dbReference type="ARBA" id="ARBA00022475"/>
    </source>
</evidence>
<dbReference type="InterPro" id="IPR011642">
    <property type="entry name" value="Gate_dom"/>
</dbReference>
<comment type="similarity">
    <text evidence="16">Belongs to the TRAFAC class TrmE-Era-EngA-EngB-Septin-like GTPase superfamily. FeoB GTPase (TC 9.A.8) family.</text>
</comment>
<keyword evidence="8 16" id="KW-1133">Transmembrane helix</keyword>
<dbReference type="KEGG" id="ant:Arnit_0560"/>
<evidence type="ECO:0000256" key="15">
    <source>
        <dbReference type="PIRSR" id="PIRSR603373-2"/>
    </source>
</evidence>
<protein>
    <recommendedName>
        <fullName evidence="13 16">Ferrous iron transport protein B</fullName>
    </recommendedName>
</protein>
<keyword evidence="6 16" id="KW-0812">Transmembrane</keyword>
<proteinExistence type="inferred from homology"/>
<dbReference type="NCBIfam" id="TIGR00231">
    <property type="entry name" value="small_GTP"/>
    <property type="match status" value="1"/>
</dbReference>
<keyword evidence="7 14" id="KW-0547">Nucleotide-binding</keyword>
<dbReference type="InterPro" id="IPR050860">
    <property type="entry name" value="FeoB_GTPase"/>
</dbReference>
<comment type="function">
    <text evidence="16">Probable transporter of a GTP-driven Fe(2+) uptake system.</text>
</comment>
<dbReference type="HOGENOM" id="CLU_013350_3_2_7"/>
<dbReference type="Pfam" id="PF07670">
    <property type="entry name" value="Gate"/>
    <property type="match status" value="2"/>
</dbReference>
<evidence type="ECO:0000256" key="13">
    <source>
        <dbReference type="NCBIfam" id="TIGR00437"/>
    </source>
</evidence>
<dbReference type="Pfam" id="PF02421">
    <property type="entry name" value="FeoB_N"/>
    <property type="match status" value="1"/>
</dbReference>
<feature type="binding site" evidence="15">
    <location>
        <position position="22"/>
    </location>
    <ligand>
        <name>Mg(2+)</name>
        <dbReference type="ChEBI" id="CHEBI:18420"/>
        <label>1</label>
    </ligand>
</feature>
<feature type="transmembrane region" description="Helical" evidence="16">
    <location>
        <begin position="464"/>
        <end position="484"/>
    </location>
</feature>
<evidence type="ECO:0000256" key="9">
    <source>
        <dbReference type="ARBA" id="ARBA00023004"/>
    </source>
</evidence>
<keyword evidence="2 16" id="KW-0813">Transport</keyword>
<evidence type="ECO:0000256" key="8">
    <source>
        <dbReference type="ARBA" id="ARBA00022989"/>
    </source>
</evidence>
<keyword evidence="5" id="KW-0997">Cell inner membrane</keyword>
<dbReference type="GO" id="GO:0046872">
    <property type="term" value="F:metal ion binding"/>
    <property type="evidence" value="ECO:0007669"/>
    <property type="project" value="UniProtKB-KW"/>
</dbReference>
<keyword evidence="3" id="KW-1003">Cell membrane</keyword>
<dbReference type="PROSITE" id="PS51711">
    <property type="entry name" value="G_FEOB"/>
    <property type="match status" value="1"/>
</dbReference>
<keyword evidence="11 14" id="KW-0342">GTP-binding</keyword>
<dbReference type="InterPro" id="IPR005225">
    <property type="entry name" value="Small_GTP-bd"/>
</dbReference>
<dbReference type="InterPro" id="IPR030389">
    <property type="entry name" value="G_FEOB_dom"/>
</dbReference>
<feature type="binding site" evidence="14">
    <location>
        <begin position="11"/>
        <end position="18"/>
    </location>
    <ligand>
        <name>GTP</name>
        <dbReference type="ChEBI" id="CHEBI:37565"/>
        <label>1</label>
    </ligand>
</feature>
<keyword evidence="17" id="KW-0175">Coiled coil</keyword>
<dbReference type="PANTHER" id="PTHR43185">
    <property type="entry name" value="FERROUS IRON TRANSPORT PROTEIN B"/>
    <property type="match status" value="1"/>
</dbReference>
<evidence type="ECO:0000259" key="18">
    <source>
        <dbReference type="PROSITE" id="PS51711"/>
    </source>
</evidence>
<evidence type="ECO:0000256" key="5">
    <source>
        <dbReference type="ARBA" id="ARBA00022519"/>
    </source>
</evidence>
<feature type="transmembrane region" description="Helical" evidence="16">
    <location>
        <begin position="289"/>
        <end position="310"/>
    </location>
</feature>
<feature type="transmembrane region" description="Helical" evidence="16">
    <location>
        <begin position="788"/>
        <end position="806"/>
    </location>
</feature>
<dbReference type="InterPro" id="IPR006073">
    <property type="entry name" value="GTP-bd"/>
</dbReference>
<keyword evidence="10" id="KW-0406">Ion transport</keyword>
<evidence type="ECO:0000256" key="1">
    <source>
        <dbReference type="ARBA" id="ARBA00004429"/>
    </source>
</evidence>
<dbReference type="PANTHER" id="PTHR43185:SF1">
    <property type="entry name" value="FE(2+) TRANSPORTER FEOB"/>
    <property type="match status" value="1"/>
</dbReference>
<keyword evidence="15" id="KW-0479">Metal-binding</keyword>
<dbReference type="eggNOG" id="COG0370">
    <property type="taxonomic scope" value="Bacteria"/>
</dbReference>
<evidence type="ECO:0000256" key="10">
    <source>
        <dbReference type="ARBA" id="ARBA00023065"/>
    </source>
</evidence>
<dbReference type="Pfam" id="PF17910">
    <property type="entry name" value="FeoB_Cyto"/>
    <property type="match status" value="1"/>
</dbReference>
<dbReference type="SUPFAM" id="SSF52540">
    <property type="entry name" value="P-loop containing nucleoside triphosphate hydrolases"/>
    <property type="match status" value="1"/>
</dbReference>
<dbReference type="InterPro" id="IPR041069">
    <property type="entry name" value="FeoB_Cyto"/>
</dbReference>
<evidence type="ECO:0000256" key="12">
    <source>
        <dbReference type="ARBA" id="ARBA00023136"/>
    </source>
</evidence>
<feature type="coiled-coil region" evidence="17">
    <location>
        <begin position="634"/>
        <end position="661"/>
    </location>
</feature>
<evidence type="ECO:0000256" key="14">
    <source>
        <dbReference type="PIRSR" id="PIRSR603373-1"/>
    </source>
</evidence>
<evidence type="ECO:0000256" key="17">
    <source>
        <dbReference type="SAM" id="Coils"/>
    </source>
</evidence>
<feature type="transmembrane region" description="Helical" evidence="16">
    <location>
        <begin position="758"/>
        <end position="782"/>
    </location>
</feature>
<evidence type="ECO:0000313" key="20">
    <source>
        <dbReference type="Proteomes" id="UP000000939"/>
    </source>
</evidence>
<dbReference type="GO" id="GO:0005525">
    <property type="term" value="F:GTP binding"/>
    <property type="evidence" value="ECO:0007669"/>
    <property type="project" value="UniProtKB-KW"/>
</dbReference>
<evidence type="ECO:0000256" key="7">
    <source>
        <dbReference type="ARBA" id="ARBA00022741"/>
    </source>
</evidence>
<dbReference type="GO" id="GO:0005886">
    <property type="term" value="C:plasma membrane"/>
    <property type="evidence" value="ECO:0007669"/>
    <property type="project" value="UniProtKB-SubCell"/>
</dbReference>
<feature type="transmembrane region" description="Helical" evidence="16">
    <location>
        <begin position="527"/>
        <end position="547"/>
    </location>
</feature>
<dbReference type="FunFam" id="3.40.50.300:FF:000426">
    <property type="entry name" value="Ferrous iron transport protein B"/>
    <property type="match status" value="1"/>
</dbReference>
<dbReference type="Pfam" id="PF07664">
    <property type="entry name" value="FeoB_C"/>
    <property type="match status" value="1"/>
</dbReference>
<evidence type="ECO:0000256" key="16">
    <source>
        <dbReference type="RuleBase" id="RU362098"/>
    </source>
</evidence>
<comment type="subcellular location">
    <subcellularLocation>
        <location evidence="1 16">Cell inner membrane</location>
        <topology evidence="1 16">Multi-pass membrane protein</topology>
    </subcellularLocation>
</comment>
<keyword evidence="15" id="KW-0460">Magnesium</keyword>
<accession>D5UZI8</accession>
<keyword evidence="9 16" id="KW-0408">Iron</keyword>
<dbReference type="CDD" id="cd01879">
    <property type="entry name" value="FeoB"/>
    <property type="match status" value="1"/>
</dbReference>
<dbReference type="STRING" id="572480.Arnit_0560"/>
<dbReference type="EMBL" id="CP001999">
    <property type="protein sequence ID" value="ADG92225.1"/>
    <property type="molecule type" value="Genomic_DNA"/>
</dbReference>
<keyword evidence="20" id="KW-1185">Reference proteome</keyword>
<feature type="domain" description="FeoB-type G" evidence="18">
    <location>
        <begin position="4"/>
        <end position="166"/>
    </location>
</feature>
<reference evidence="19 20" key="1">
    <citation type="journal article" date="2010" name="Stand. Genomic Sci.">
        <title>Complete genome sequence of Arcobacter nitrofigilis type strain (CI).</title>
        <authorList>
            <person name="Pati A."/>
            <person name="Gronow S."/>
            <person name="Lapidus A."/>
            <person name="Copeland A."/>
            <person name="Glavina Del Rio T."/>
            <person name="Nolan M."/>
            <person name="Lucas S."/>
            <person name="Tice H."/>
            <person name="Cheng J.F."/>
            <person name="Han C."/>
            <person name="Chertkov O."/>
            <person name="Bruce D."/>
            <person name="Tapia R."/>
            <person name="Goodwin L."/>
            <person name="Pitluck S."/>
            <person name="Liolios K."/>
            <person name="Ivanova N."/>
            <person name="Mavromatis K."/>
            <person name="Chen A."/>
            <person name="Palaniappan K."/>
            <person name="Land M."/>
            <person name="Hauser L."/>
            <person name="Chang Y.J."/>
            <person name="Jeffries C.D."/>
            <person name="Detter J.C."/>
            <person name="Rohde M."/>
            <person name="Goker M."/>
            <person name="Bristow J."/>
            <person name="Eisen J.A."/>
            <person name="Markowitz V."/>
            <person name="Hugenholtz P."/>
            <person name="Klenk H.P."/>
            <person name="Kyrpides N.C."/>
        </authorList>
    </citation>
    <scope>NUCLEOTIDE SEQUENCE [LARGE SCALE GENOMIC DNA]</scope>
    <source>
        <strain evidence="20">ATCC 33309 / DSM 7299 / CCUG 15893 / LMG 7604 / NCTC 12251 / CI</strain>
    </source>
</reference>
<dbReference type="AlphaFoldDB" id="D5UZI8"/>
<evidence type="ECO:0000256" key="4">
    <source>
        <dbReference type="ARBA" id="ARBA00022496"/>
    </source>
</evidence>
<dbReference type="GO" id="GO:0015093">
    <property type="term" value="F:ferrous iron transmembrane transporter activity"/>
    <property type="evidence" value="ECO:0007669"/>
    <property type="project" value="UniProtKB-UniRule"/>
</dbReference>
<dbReference type="PRINTS" id="PR00326">
    <property type="entry name" value="GTP1OBG"/>
</dbReference>
<evidence type="ECO:0000256" key="6">
    <source>
        <dbReference type="ARBA" id="ARBA00022692"/>
    </source>
</evidence>
<keyword evidence="12 16" id="KW-0472">Membrane</keyword>
<feature type="transmembrane region" description="Helical" evidence="16">
    <location>
        <begin position="401"/>
        <end position="420"/>
    </location>
</feature>
<organism evidence="19 20">
    <name type="scientific">Arcobacter nitrofigilis (strain ATCC 33309 / DSM 7299 / CCUG 15893 / LMG 7604 / NCTC 12251 / CI)</name>
    <name type="common">Campylobacter nitrofigilis</name>
    <dbReference type="NCBI Taxonomy" id="572480"/>
    <lineage>
        <taxon>Bacteria</taxon>
        <taxon>Pseudomonadati</taxon>
        <taxon>Campylobacterota</taxon>
        <taxon>Epsilonproteobacteria</taxon>
        <taxon>Campylobacterales</taxon>
        <taxon>Arcobacteraceae</taxon>
        <taxon>Arcobacter</taxon>
    </lineage>
</organism>
<dbReference type="InterPro" id="IPR003373">
    <property type="entry name" value="Fe2_transport_prot-B"/>
</dbReference>
<keyword evidence="4 16" id="KW-0410">Iron transport</keyword>
<gene>
    <name evidence="19" type="ordered locus">Arnit_0560</name>
</gene>
<dbReference type="Proteomes" id="UP000000939">
    <property type="component" value="Chromosome"/>
</dbReference>
<dbReference type="Gene3D" id="1.10.287.1770">
    <property type="match status" value="1"/>
</dbReference>
<sequence precursor="true">MNNSINLALVGQPNCGKSTIFNMLTNIKQHIANYPGVTVDKKEGSYIYENSKYNIIDLPGTYSFSSYSEEEKITRSYILNKETNIIINTIDASNLRRNLYLTMQLFDMQKPMIIAFNMLDIAKQNGQEINFKALEKSINAKVVQTVASKKQGLKELKDSIIEVNNDLISHVSTALFYKNLQPYIDKLKTQLTADSFELSKHFISVKLFENDEEIKSFVKKNDYNYEEIFEIVEKYKKEFQEIYKISVEQYIVKIRYEKADELVKTCTTVNKTKEKTISEKIDTIILNKFLALPILGLIIFTLYKFSIVYGYDLTNITWPILAWLKYSIVSLFPSENISSIPYLTQFAIWMMNSIIALLNYIPIFVILFFLIAILEDVGYMPRMAFILDRVFSKFGLHGESTLPLVLSGIFAGGCAVPGVMATKGMNDKRAKIATILTIPLMNCLAKIPFFILIIVTFFKVHMALMMFMISTITLFIALIISKLLSMSILKAYPNTPFIMELPSYHIPTLRGLLVKVFDRVWLYLKKIVTIVAAVAIVLFVLIQFPGISQKEKAQYTMESKTMQDTFYKQAKKSTYFNYVDEKKELKELINFYTQYKYQRMNTKDVNVAKAIDEKFKNRNQLFFLFTKPHKNQEAKIINRALKKLLKTRKKLLRELKNNKIENSFLGSIGKFFVPITQYAGFDWKINVAFLSSFAARESSVSTLGALYESNQNNALGENNVYSPLSAVAIIIFMALTPPCIATMIMIKIQTNSLKWMLFALFYPITLGLICAIFIFQVGTIFSLSEIEAMGYFYIFVILITLALGLIPTKKETYV</sequence>
<evidence type="ECO:0000256" key="11">
    <source>
        <dbReference type="ARBA" id="ARBA00023134"/>
    </source>
</evidence>
<feature type="binding site" evidence="14">
    <location>
        <begin position="117"/>
        <end position="120"/>
    </location>
    <ligand>
        <name>GTP</name>
        <dbReference type="ChEBI" id="CHEBI:37565"/>
        <label>1</label>
    </ligand>
</feature>
<dbReference type="InterPro" id="IPR027417">
    <property type="entry name" value="P-loop_NTPase"/>
</dbReference>
<dbReference type="RefSeq" id="WP_013134370.1">
    <property type="nucleotide sequence ID" value="NC_014166.1"/>
</dbReference>
<feature type="binding site" evidence="14">
    <location>
        <begin position="36"/>
        <end position="40"/>
    </location>
    <ligand>
        <name>GTP</name>
        <dbReference type="ChEBI" id="CHEBI:37565"/>
        <label>1</label>
    </ligand>
</feature>
<name>D5UZI8_ARCNC</name>
<feature type="binding site" evidence="14">
    <location>
        <begin position="57"/>
        <end position="60"/>
    </location>
    <ligand>
        <name>GTP</name>
        <dbReference type="ChEBI" id="CHEBI:37565"/>
        <label>1</label>
    </ligand>
</feature>
<dbReference type="Gene3D" id="3.40.50.300">
    <property type="entry name" value="P-loop containing nucleotide triphosphate hydrolases"/>
    <property type="match status" value="1"/>
</dbReference>
<dbReference type="InterPro" id="IPR011640">
    <property type="entry name" value="Fe2_transport_prot_B_C"/>
</dbReference>
<feature type="binding site" evidence="15">
    <location>
        <position position="25"/>
    </location>
    <ligand>
        <name>Mg(2+)</name>
        <dbReference type="ChEBI" id="CHEBI:18420"/>
        <label>2</label>
    </ligand>
</feature>
<feature type="transmembrane region" description="Helical" evidence="16">
    <location>
        <begin position="432"/>
        <end position="458"/>
    </location>
</feature>
<dbReference type="OrthoDB" id="9809127at2"/>
<evidence type="ECO:0000313" key="19">
    <source>
        <dbReference type="EMBL" id="ADG92225.1"/>
    </source>
</evidence>
<evidence type="ECO:0000256" key="2">
    <source>
        <dbReference type="ARBA" id="ARBA00022448"/>
    </source>
</evidence>